<reference evidence="18" key="1">
    <citation type="submission" date="2016-04" db="EMBL/GenBank/DDBJ databases">
        <title>Mitochondria of unsequenced beetle families.</title>
        <authorList>
            <person name="Linard B."/>
            <person name="Andujar C."/>
            <person name="Arribas P."/>
            <person name="Vogler A.P."/>
        </authorList>
    </citation>
    <scope>NUCLEOTIDE SEQUENCE</scope>
</reference>
<comment type="similarity">
    <text evidence="2">Belongs to the complex I subunit 6 family.</text>
</comment>
<dbReference type="EC" id="7.1.1.2" evidence="3"/>
<evidence type="ECO:0000256" key="2">
    <source>
        <dbReference type="ARBA" id="ARBA00005698"/>
    </source>
</evidence>
<feature type="transmembrane region" description="Helical" evidence="16">
    <location>
        <begin position="21"/>
        <end position="41"/>
    </location>
</feature>
<evidence type="ECO:0000256" key="7">
    <source>
        <dbReference type="ARBA" id="ARBA00022692"/>
    </source>
</evidence>
<evidence type="ECO:0000256" key="10">
    <source>
        <dbReference type="ARBA" id="ARBA00022989"/>
    </source>
</evidence>
<feature type="transmembrane region" description="Helical" evidence="16">
    <location>
        <begin position="139"/>
        <end position="157"/>
    </location>
</feature>
<evidence type="ECO:0000256" key="13">
    <source>
        <dbReference type="ARBA" id="ARBA00023136"/>
    </source>
</evidence>
<evidence type="ECO:0000256" key="9">
    <source>
        <dbReference type="ARBA" id="ARBA00022982"/>
    </source>
</evidence>
<keyword evidence="17" id="KW-0732">Signal</keyword>
<keyword evidence="8" id="KW-1278">Translocase</keyword>
<keyword evidence="11" id="KW-0520">NAD</keyword>
<evidence type="ECO:0000256" key="5">
    <source>
        <dbReference type="ARBA" id="ARBA00022448"/>
    </source>
</evidence>
<evidence type="ECO:0000256" key="8">
    <source>
        <dbReference type="ARBA" id="ARBA00022967"/>
    </source>
</evidence>
<gene>
    <name evidence="18" type="primary">nad6</name>
</gene>
<dbReference type="EMBL" id="KX035155">
    <property type="protein sequence ID" value="AOY39393.1"/>
    <property type="molecule type" value="Genomic_DNA"/>
</dbReference>
<protein>
    <recommendedName>
        <fullName evidence="4">NADH-ubiquinone oxidoreductase chain 6</fullName>
        <ecNumber evidence="3">7.1.1.2</ecNumber>
    </recommendedName>
    <alternativeName>
        <fullName evidence="14">NADH dehydrogenase subunit 6</fullName>
    </alternativeName>
</protein>
<evidence type="ECO:0000256" key="1">
    <source>
        <dbReference type="ARBA" id="ARBA00004225"/>
    </source>
</evidence>
<keyword evidence="5" id="KW-0813">Transport</keyword>
<dbReference type="AlphaFoldDB" id="A0A343A4B5"/>
<evidence type="ECO:0000256" key="4">
    <source>
        <dbReference type="ARBA" id="ARBA00021095"/>
    </source>
</evidence>
<keyword evidence="10 16" id="KW-1133">Transmembrane helix</keyword>
<comment type="subcellular location">
    <subcellularLocation>
        <location evidence="1">Mitochondrion membrane</location>
        <topology evidence="1">Multi-pass membrane protein</topology>
    </subcellularLocation>
</comment>
<dbReference type="PANTHER" id="PTHR11435:SF1">
    <property type="entry name" value="NADH-UBIQUINONE OXIDOREDUCTASE CHAIN 6"/>
    <property type="match status" value="1"/>
</dbReference>
<accession>A0A343A4B5</accession>
<dbReference type="PANTHER" id="PTHR11435">
    <property type="entry name" value="NADH UBIQUINONE OXIDOREDUCTASE SUBUNIT ND6"/>
    <property type="match status" value="1"/>
</dbReference>
<name>A0A343A4B5_9COLE</name>
<feature type="signal peptide" evidence="17">
    <location>
        <begin position="1"/>
        <end position="22"/>
    </location>
</feature>
<evidence type="ECO:0000256" key="6">
    <source>
        <dbReference type="ARBA" id="ARBA00022660"/>
    </source>
</evidence>
<organism evidence="18">
    <name type="scientific">Eucinetus haemorrhoidalis</name>
    <dbReference type="NCBI Taxonomy" id="1490181"/>
    <lineage>
        <taxon>Eukaryota</taxon>
        <taxon>Metazoa</taxon>
        <taxon>Ecdysozoa</taxon>
        <taxon>Arthropoda</taxon>
        <taxon>Hexapoda</taxon>
        <taxon>Insecta</taxon>
        <taxon>Pterygota</taxon>
        <taxon>Neoptera</taxon>
        <taxon>Endopterygota</taxon>
        <taxon>Coleoptera</taxon>
        <taxon>Polyphaga</taxon>
        <taxon>Elateriformia</taxon>
        <taxon>Scirtoidea</taxon>
        <taxon>Eucinetidae</taxon>
        <taxon>Eucinetus</taxon>
    </lineage>
</organism>
<feature type="chain" id="PRO_5016716241" description="NADH-ubiquinone oxidoreductase chain 6" evidence="17">
    <location>
        <begin position="23"/>
        <end position="169"/>
    </location>
</feature>
<evidence type="ECO:0000256" key="14">
    <source>
        <dbReference type="ARBA" id="ARBA00031019"/>
    </source>
</evidence>
<keyword evidence="6" id="KW-0679">Respiratory chain</keyword>
<dbReference type="GO" id="GO:0031966">
    <property type="term" value="C:mitochondrial membrane"/>
    <property type="evidence" value="ECO:0007669"/>
    <property type="project" value="UniProtKB-SubCell"/>
</dbReference>
<proteinExistence type="inferred from homology"/>
<evidence type="ECO:0000256" key="12">
    <source>
        <dbReference type="ARBA" id="ARBA00023128"/>
    </source>
</evidence>
<evidence type="ECO:0000256" key="11">
    <source>
        <dbReference type="ARBA" id="ARBA00023027"/>
    </source>
</evidence>
<dbReference type="InterPro" id="IPR050269">
    <property type="entry name" value="ComplexI_Subunit6"/>
</dbReference>
<evidence type="ECO:0000313" key="18">
    <source>
        <dbReference type="EMBL" id="AOY39393.1"/>
    </source>
</evidence>
<evidence type="ECO:0000256" key="3">
    <source>
        <dbReference type="ARBA" id="ARBA00012944"/>
    </source>
</evidence>
<keyword evidence="7 16" id="KW-0812">Transmembrane</keyword>
<keyword evidence="13 16" id="KW-0472">Membrane</keyword>
<evidence type="ECO:0000256" key="17">
    <source>
        <dbReference type="SAM" id="SignalP"/>
    </source>
</evidence>
<dbReference type="GO" id="GO:0008137">
    <property type="term" value="F:NADH dehydrogenase (ubiquinone) activity"/>
    <property type="evidence" value="ECO:0007669"/>
    <property type="project" value="UniProtKB-EC"/>
</dbReference>
<evidence type="ECO:0000256" key="15">
    <source>
        <dbReference type="ARBA" id="ARBA00049551"/>
    </source>
</evidence>
<keyword evidence="12 18" id="KW-0496">Mitochondrion</keyword>
<feature type="transmembrane region" description="Helical" evidence="16">
    <location>
        <begin position="75"/>
        <end position="94"/>
    </location>
</feature>
<comment type="catalytic activity">
    <reaction evidence="15">
        <text>a ubiquinone + NADH + 5 H(+)(in) = a ubiquinol + NAD(+) + 4 H(+)(out)</text>
        <dbReference type="Rhea" id="RHEA:29091"/>
        <dbReference type="Rhea" id="RHEA-COMP:9565"/>
        <dbReference type="Rhea" id="RHEA-COMP:9566"/>
        <dbReference type="ChEBI" id="CHEBI:15378"/>
        <dbReference type="ChEBI" id="CHEBI:16389"/>
        <dbReference type="ChEBI" id="CHEBI:17976"/>
        <dbReference type="ChEBI" id="CHEBI:57540"/>
        <dbReference type="ChEBI" id="CHEBI:57945"/>
        <dbReference type="EC" id="7.1.1.2"/>
    </reaction>
</comment>
<evidence type="ECO:0000256" key="16">
    <source>
        <dbReference type="SAM" id="Phobius"/>
    </source>
</evidence>
<feature type="transmembrane region" description="Helical" evidence="16">
    <location>
        <begin position="47"/>
        <end position="68"/>
    </location>
</feature>
<keyword evidence="9" id="KW-0249">Electron transport</keyword>
<sequence length="169" mass="20037">MMSLNFMMSILMIFMNHPMSMGANLLIQTIIIALITSMFYYNYWFSFIIFMIMVGGMLILFIYMTSIASNELFKYNFKMISIMIILTLMFTFFMKTMETYNFYMNFLNSDSNMMNNISFMINENFMSLSKIFNYPNNKISILLINYLLLTLIITVKITNMKKGPLRKTN</sequence>
<geneLocation type="mitochondrion" evidence="18"/>